<feature type="region of interest" description="Disordered" evidence="1">
    <location>
        <begin position="239"/>
        <end position="267"/>
    </location>
</feature>
<feature type="region of interest" description="Disordered" evidence="1">
    <location>
        <begin position="165"/>
        <end position="201"/>
    </location>
</feature>
<dbReference type="Proteomes" id="UP000249123">
    <property type="component" value="Unassembled WGS sequence"/>
</dbReference>
<dbReference type="OrthoDB" id="7630273at2"/>
<feature type="transmembrane region" description="Helical" evidence="2">
    <location>
        <begin position="203"/>
        <end position="229"/>
    </location>
</feature>
<name>A0A062U648_9PROT</name>
<keyword evidence="2" id="KW-1133">Transmembrane helix</keyword>
<proteinExistence type="predicted"/>
<sequence>MSSHHLAEPIDHHRPWIRDERDDPARMDWLQTLFNPFGMTGKLHFSRAWTFMFMGRVLLFVVPVFSASIASMAGANLAAAWKPLSFFPLPIPALLVPFFIFTIVTAFTSWVAHVRRFADANRSTLKAMIVLIPLILGLVGFAGGVTMGVAGYEAQKAQAAKAAVESEEGSVPDAVPAADKAKAKPESGQTQPRRGPPPTMKQMALGGGMGMATALWVLAALPVMLWTLLHVARLPNGGVGPVRTGSDLTQEEQRKLATAPTAYQTTA</sequence>
<comment type="caution">
    <text evidence="3">The sequence shown here is derived from an EMBL/GenBank/DDBJ whole genome shotgun (WGS) entry which is preliminary data.</text>
</comment>
<keyword evidence="4" id="KW-1185">Reference proteome</keyword>
<feature type="transmembrane region" description="Helical" evidence="2">
    <location>
        <begin position="91"/>
        <end position="112"/>
    </location>
</feature>
<accession>A0A062U648</accession>
<evidence type="ECO:0000313" key="3">
    <source>
        <dbReference type="EMBL" id="RAN32292.1"/>
    </source>
</evidence>
<gene>
    <name evidence="3" type="ORF">HY3_02910</name>
</gene>
<dbReference type="STRING" id="1280941.HY2_09685"/>
<dbReference type="RefSeq" id="WP_034824892.1">
    <property type="nucleotide sequence ID" value="NZ_AWFA01000008.1"/>
</dbReference>
<dbReference type="EMBL" id="AWFB01000034">
    <property type="protein sequence ID" value="RAN32292.1"/>
    <property type="molecule type" value="Genomic_DNA"/>
</dbReference>
<feature type="transmembrane region" description="Helical" evidence="2">
    <location>
        <begin position="57"/>
        <end position="79"/>
    </location>
</feature>
<organism evidence="3 4">
    <name type="scientific">Hyphomonas pacifica</name>
    <dbReference type="NCBI Taxonomy" id="1280941"/>
    <lineage>
        <taxon>Bacteria</taxon>
        <taxon>Pseudomonadati</taxon>
        <taxon>Pseudomonadota</taxon>
        <taxon>Alphaproteobacteria</taxon>
        <taxon>Hyphomonadales</taxon>
        <taxon>Hyphomonadaceae</taxon>
        <taxon>Hyphomonas</taxon>
    </lineage>
</organism>
<reference evidence="3 4" key="1">
    <citation type="submission" date="2013-04" db="EMBL/GenBank/DDBJ databases">
        <title>Hyphomonas sp. T24B3 Genome Sequencing.</title>
        <authorList>
            <person name="Lai Q."/>
            <person name="Shao Z."/>
        </authorList>
    </citation>
    <scope>NUCLEOTIDE SEQUENCE [LARGE SCALE GENOMIC DNA]</scope>
    <source>
        <strain evidence="3 4">T24B3</strain>
    </source>
</reference>
<dbReference type="eggNOG" id="ENOG50315M5">
    <property type="taxonomic scope" value="Bacteria"/>
</dbReference>
<evidence type="ECO:0000256" key="1">
    <source>
        <dbReference type="SAM" id="MobiDB-lite"/>
    </source>
</evidence>
<evidence type="ECO:0000256" key="2">
    <source>
        <dbReference type="SAM" id="Phobius"/>
    </source>
</evidence>
<evidence type="ECO:0000313" key="4">
    <source>
        <dbReference type="Proteomes" id="UP000249123"/>
    </source>
</evidence>
<dbReference type="AlphaFoldDB" id="A0A062U648"/>
<feature type="transmembrane region" description="Helical" evidence="2">
    <location>
        <begin position="124"/>
        <end position="145"/>
    </location>
</feature>
<evidence type="ECO:0008006" key="5">
    <source>
        <dbReference type="Google" id="ProtNLM"/>
    </source>
</evidence>
<keyword evidence="2" id="KW-0472">Membrane</keyword>
<keyword evidence="2" id="KW-0812">Transmembrane</keyword>
<protein>
    <recommendedName>
        <fullName evidence="5">DUF805 domain-containing protein</fullName>
    </recommendedName>
</protein>